<evidence type="ECO:0000313" key="2">
    <source>
        <dbReference type="EMBL" id="GFO37712.1"/>
    </source>
</evidence>
<protein>
    <submittedName>
        <fullName evidence="2">Uncharacterized protein</fullName>
    </submittedName>
</protein>
<organism evidence="2 3">
    <name type="scientific">Plakobranchus ocellatus</name>
    <dbReference type="NCBI Taxonomy" id="259542"/>
    <lineage>
        <taxon>Eukaryota</taxon>
        <taxon>Metazoa</taxon>
        <taxon>Spiralia</taxon>
        <taxon>Lophotrochozoa</taxon>
        <taxon>Mollusca</taxon>
        <taxon>Gastropoda</taxon>
        <taxon>Heterobranchia</taxon>
        <taxon>Euthyneura</taxon>
        <taxon>Panpulmonata</taxon>
        <taxon>Sacoglossa</taxon>
        <taxon>Placobranchoidea</taxon>
        <taxon>Plakobranchidae</taxon>
        <taxon>Plakobranchus</taxon>
    </lineage>
</organism>
<accession>A0AAV4D0J9</accession>
<comment type="caution">
    <text evidence="2">The sequence shown here is derived from an EMBL/GenBank/DDBJ whole genome shotgun (WGS) entry which is preliminary data.</text>
</comment>
<evidence type="ECO:0000313" key="3">
    <source>
        <dbReference type="Proteomes" id="UP000735302"/>
    </source>
</evidence>
<evidence type="ECO:0000256" key="1">
    <source>
        <dbReference type="SAM" id="MobiDB-lite"/>
    </source>
</evidence>
<dbReference type="Proteomes" id="UP000735302">
    <property type="component" value="Unassembled WGS sequence"/>
</dbReference>
<dbReference type="EMBL" id="BLXT01007302">
    <property type="protein sequence ID" value="GFO37712.1"/>
    <property type="molecule type" value="Genomic_DNA"/>
</dbReference>
<dbReference type="AlphaFoldDB" id="A0AAV4D0J9"/>
<reference evidence="2 3" key="1">
    <citation type="journal article" date="2021" name="Elife">
        <title>Chloroplast acquisition without the gene transfer in kleptoplastic sea slugs, Plakobranchus ocellatus.</title>
        <authorList>
            <person name="Maeda T."/>
            <person name="Takahashi S."/>
            <person name="Yoshida T."/>
            <person name="Shimamura S."/>
            <person name="Takaki Y."/>
            <person name="Nagai Y."/>
            <person name="Toyoda A."/>
            <person name="Suzuki Y."/>
            <person name="Arimoto A."/>
            <person name="Ishii H."/>
            <person name="Satoh N."/>
            <person name="Nishiyama T."/>
            <person name="Hasebe M."/>
            <person name="Maruyama T."/>
            <person name="Minagawa J."/>
            <person name="Obokata J."/>
            <person name="Shigenobu S."/>
        </authorList>
    </citation>
    <scope>NUCLEOTIDE SEQUENCE [LARGE SCALE GENOMIC DNA]</scope>
</reference>
<gene>
    <name evidence="2" type="ORF">PoB_006421700</name>
</gene>
<proteinExistence type="predicted"/>
<name>A0AAV4D0J9_9GAST</name>
<sequence>MLFVPDRGTTFPRWLEDSDNTTCNSEPNSTLLHLGMHFALHDFWIRLETKDINIREITEESMLQFGTGSKTEALQSCDRLEVSEIVAGRSFNIYCTLGNMITDIYIRGRVVAQLCSLYVSAGRAVPFILSSEAPTRSVEIRRKSYLQGANHTFNCTSVQNTSDREARATVNFAYPVSLDFLAIHAPRKDAQKSGSPSATSPAAELKPMQKGRYRTQGRFAIHRTINASYICRTIPNVGLKSAGTAGTDRRLFISNISNARYAAIGWYYPFQSLDLTPRGLITDFEIANVVPSEDLTVCEIHLLGEINCPIGTFSLSCNRQCNCNSSEERCHVATGYCSSGCTLGYKGEDCWTSKLEVGFLLSLD</sequence>
<keyword evidence="3" id="KW-1185">Reference proteome</keyword>
<feature type="region of interest" description="Disordered" evidence="1">
    <location>
        <begin position="188"/>
        <end position="207"/>
    </location>
</feature>